<dbReference type="PROSITE" id="PS51384">
    <property type="entry name" value="FAD_FR"/>
    <property type="match status" value="1"/>
</dbReference>
<dbReference type="Proteomes" id="UP000001235">
    <property type="component" value="Chromosome"/>
</dbReference>
<evidence type="ECO:0000313" key="5">
    <source>
        <dbReference type="EMBL" id="ADL56686.1"/>
    </source>
</evidence>
<dbReference type="AlphaFoldDB" id="D9SD88"/>
<evidence type="ECO:0000313" key="6">
    <source>
        <dbReference type="Proteomes" id="UP000001235"/>
    </source>
</evidence>
<dbReference type="eggNOG" id="COG0543">
    <property type="taxonomic scope" value="Bacteria"/>
</dbReference>
<dbReference type="Pfam" id="PF00111">
    <property type="entry name" value="Fer2"/>
    <property type="match status" value="1"/>
</dbReference>
<dbReference type="InterPro" id="IPR012675">
    <property type="entry name" value="Beta-grasp_dom_sf"/>
</dbReference>
<dbReference type="Gene3D" id="2.40.30.10">
    <property type="entry name" value="Translation factors"/>
    <property type="match status" value="1"/>
</dbReference>
<proteinExistence type="predicted"/>
<dbReference type="SUPFAM" id="SSF54292">
    <property type="entry name" value="2Fe-2S ferredoxin-like"/>
    <property type="match status" value="1"/>
</dbReference>
<dbReference type="InterPro" id="IPR008333">
    <property type="entry name" value="Cbr1-like_FAD-bd_dom"/>
</dbReference>
<dbReference type="InterPro" id="IPR039261">
    <property type="entry name" value="FNR_nucleotide-bd"/>
</dbReference>
<feature type="domain" description="FAD-binding FR-type" evidence="4">
    <location>
        <begin position="98"/>
        <end position="198"/>
    </location>
</feature>
<dbReference type="InterPro" id="IPR006058">
    <property type="entry name" value="2Fe2S_fd_BS"/>
</dbReference>
<dbReference type="EMBL" id="CP002159">
    <property type="protein sequence ID" value="ADL56686.1"/>
    <property type="molecule type" value="Genomic_DNA"/>
</dbReference>
<dbReference type="KEGG" id="gca:Galf_2690"/>
<dbReference type="InterPro" id="IPR036010">
    <property type="entry name" value="2Fe-2S_ferredoxin-like_sf"/>
</dbReference>
<dbReference type="InterPro" id="IPR050415">
    <property type="entry name" value="MRET"/>
</dbReference>
<dbReference type="Gene3D" id="3.40.50.80">
    <property type="entry name" value="Nucleotide-binding domain of ferredoxin-NADP reductase (FNR) module"/>
    <property type="match status" value="1"/>
</dbReference>
<dbReference type="Gene3D" id="3.10.20.30">
    <property type="match status" value="1"/>
</dbReference>
<dbReference type="RefSeq" id="WP_013294605.1">
    <property type="nucleotide sequence ID" value="NC_014394.1"/>
</dbReference>
<dbReference type="InterPro" id="IPR017927">
    <property type="entry name" value="FAD-bd_FR_type"/>
</dbReference>
<organism evidence="5 6">
    <name type="scientific">Gallionella capsiferriformans (strain ES-2)</name>
    <name type="common">Gallionella ferruginea capsiferriformans (strain ES-2)</name>
    <dbReference type="NCBI Taxonomy" id="395494"/>
    <lineage>
        <taxon>Bacteria</taxon>
        <taxon>Pseudomonadati</taxon>
        <taxon>Pseudomonadota</taxon>
        <taxon>Betaproteobacteria</taxon>
        <taxon>Nitrosomonadales</taxon>
        <taxon>Gallionellaceae</taxon>
        <taxon>Gallionella</taxon>
    </lineage>
</organism>
<evidence type="ECO:0000259" key="4">
    <source>
        <dbReference type="PROSITE" id="PS51384"/>
    </source>
</evidence>
<dbReference type="SUPFAM" id="SSF52343">
    <property type="entry name" value="Ferredoxin reductase-like, C-terminal NADP-linked domain"/>
    <property type="match status" value="1"/>
</dbReference>
<accession>D9SD88</accession>
<evidence type="ECO:0000256" key="2">
    <source>
        <dbReference type="ARBA" id="ARBA00022714"/>
    </source>
</evidence>
<evidence type="ECO:0000256" key="1">
    <source>
        <dbReference type="ARBA" id="ARBA00001974"/>
    </source>
</evidence>
<sequence>MNFQTTIQPSGHQFSIADNETILEAALKNGYTLPYSCRDGVCGVCKGKVLQGEVDHGHGSALTEAEKKAGMALFCCAKPQSDLIIECQEVNAVRDIQVKTMPCRVHSMEKPAEDVMVLKLKLPANERLQFLAGQYIDILLKDQKPRSFSLANAPHTDEFLELHIRNISGGAFTHHVFEEMKERDILRFKGPLGTFFLREDSDKPIIFVASGTGFAPIKAIIEHALYIGIKRPMHFYWGARKLSDLYMLEMAKQWEAQGIQFTPVLSDALPEDHWQGRTGFVHCAVLEDYSDLSAHVVYACGAPVVVEAAHTDFTSTRGLPNDAFFSDAFTFAPKTPIAAP</sequence>
<comment type="cofactor">
    <cofactor evidence="1">
        <name>FAD</name>
        <dbReference type="ChEBI" id="CHEBI:57692"/>
    </cofactor>
</comment>
<dbReference type="STRING" id="395494.Galf_2690"/>
<name>D9SD88_GALCS</name>
<dbReference type="CDD" id="cd00207">
    <property type="entry name" value="fer2"/>
    <property type="match status" value="1"/>
</dbReference>
<dbReference type="PROSITE" id="PS00197">
    <property type="entry name" value="2FE2S_FER_1"/>
    <property type="match status" value="1"/>
</dbReference>
<keyword evidence="2" id="KW-0411">Iron-sulfur</keyword>
<dbReference type="PRINTS" id="PR00410">
    <property type="entry name" value="PHEHYDRXLASE"/>
</dbReference>
<keyword evidence="2" id="KW-0479">Metal-binding</keyword>
<dbReference type="Pfam" id="PF00970">
    <property type="entry name" value="FAD_binding_6"/>
    <property type="match status" value="1"/>
</dbReference>
<dbReference type="CDD" id="cd06189">
    <property type="entry name" value="flavin_oxioreductase"/>
    <property type="match status" value="1"/>
</dbReference>
<keyword evidence="2" id="KW-0001">2Fe-2S</keyword>
<dbReference type="InterPro" id="IPR001041">
    <property type="entry name" value="2Fe-2S_ferredoxin-type"/>
</dbReference>
<evidence type="ECO:0000259" key="3">
    <source>
        <dbReference type="PROSITE" id="PS51085"/>
    </source>
</evidence>
<dbReference type="eggNOG" id="COG1018">
    <property type="taxonomic scope" value="Bacteria"/>
</dbReference>
<feature type="domain" description="2Fe-2S ferredoxin-type" evidence="3">
    <location>
        <begin position="3"/>
        <end position="91"/>
    </location>
</feature>
<dbReference type="PROSITE" id="PS51085">
    <property type="entry name" value="2FE2S_FER_2"/>
    <property type="match status" value="1"/>
</dbReference>
<dbReference type="Pfam" id="PF00175">
    <property type="entry name" value="NAD_binding_1"/>
    <property type="match status" value="1"/>
</dbReference>
<dbReference type="PANTHER" id="PTHR47354">
    <property type="entry name" value="NADH OXIDOREDUCTASE HCR"/>
    <property type="match status" value="1"/>
</dbReference>
<keyword evidence="2" id="KW-0408">Iron</keyword>
<dbReference type="InterPro" id="IPR017938">
    <property type="entry name" value="Riboflavin_synthase-like_b-brl"/>
</dbReference>
<dbReference type="OrthoDB" id="9806195at2"/>
<keyword evidence="6" id="KW-1185">Reference proteome</keyword>
<dbReference type="GO" id="GO:0016491">
    <property type="term" value="F:oxidoreductase activity"/>
    <property type="evidence" value="ECO:0007669"/>
    <property type="project" value="InterPro"/>
</dbReference>
<dbReference type="GO" id="GO:0051537">
    <property type="term" value="F:2 iron, 2 sulfur cluster binding"/>
    <property type="evidence" value="ECO:0007669"/>
    <property type="project" value="UniProtKB-KW"/>
</dbReference>
<reference evidence="5 6" key="1">
    <citation type="submission" date="2010-08" db="EMBL/GenBank/DDBJ databases">
        <title>Complete sequence of Gallionella capsiferriformans ES-2.</title>
        <authorList>
            <consortium name="US DOE Joint Genome Institute"/>
            <person name="Lucas S."/>
            <person name="Copeland A."/>
            <person name="Lapidus A."/>
            <person name="Cheng J.-F."/>
            <person name="Bruce D."/>
            <person name="Goodwin L."/>
            <person name="Pitluck S."/>
            <person name="Chertkov O."/>
            <person name="Davenport K.W."/>
            <person name="Detter J.C."/>
            <person name="Han C."/>
            <person name="Tapia R."/>
            <person name="Land M."/>
            <person name="Hauser L."/>
            <person name="Chang Y.-J."/>
            <person name="Jeffries C."/>
            <person name="Kyrpides N."/>
            <person name="Ivanova N."/>
            <person name="Mikhailova N."/>
            <person name="Shelobolina E.S."/>
            <person name="Picardal F."/>
            <person name="Roden E."/>
            <person name="Emerson D."/>
            <person name="Woyke T."/>
        </authorList>
    </citation>
    <scope>NUCLEOTIDE SEQUENCE [LARGE SCALE GENOMIC DNA]</scope>
    <source>
        <strain evidence="5 6">ES-2</strain>
    </source>
</reference>
<dbReference type="InterPro" id="IPR001433">
    <property type="entry name" value="OxRdtase_FAD/NAD-bd"/>
</dbReference>
<dbReference type="PANTHER" id="PTHR47354:SF5">
    <property type="entry name" value="PROTEIN RFBI"/>
    <property type="match status" value="1"/>
</dbReference>
<protein>
    <submittedName>
        <fullName evidence="5">Oxidoreductase FAD-binding domain protein</fullName>
    </submittedName>
</protein>
<dbReference type="HOGENOM" id="CLU_003827_7_0_4"/>
<dbReference type="SUPFAM" id="SSF63380">
    <property type="entry name" value="Riboflavin synthase domain-like"/>
    <property type="match status" value="1"/>
</dbReference>
<gene>
    <name evidence="5" type="ordered locus">Galf_2690</name>
</gene>